<dbReference type="GO" id="GO:0005886">
    <property type="term" value="C:plasma membrane"/>
    <property type="evidence" value="ECO:0007669"/>
    <property type="project" value="UniProtKB-SubCell"/>
</dbReference>
<evidence type="ECO:0000259" key="8">
    <source>
        <dbReference type="Pfam" id="PF02687"/>
    </source>
</evidence>
<evidence type="ECO:0000256" key="6">
    <source>
        <dbReference type="ARBA" id="ARBA00038076"/>
    </source>
</evidence>
<dbReference type="Proteomes" id="UP000243136">
    <property type="component" value="Chromosome"/>
</dbReference>
<reference evidence="11" key="1">
    <citation type="submission" date="2017-06" db="EMBL/GenBank/DDBJ databases">
        <title>Capnocytophaga spp. assemblies.</title>
        <authorList>
            <person name="Gulvik C.A."/>
        </authorList>
    </citation>
    <scope>NUCLEOTIDE SEQUENCE [LARGE SCALE GENOMIC DNA]</scope>
    <source>
        <strain evidence="11">H5594</strain>
    </source>
</reference>
<keyword evidence="2" id="KW-1003">Cell membrane</keyword>
<dbReference type="InterPro" id="IPR025857">
    <property type="entry name" value="MacB_PCD"/>
</dbReference>
<feature type="transmembrane region" description="Helical" evidence="7">
    <location>
        <begin position="14"/>
        <end position="32"/>
    </location>
</feature>
<evidence type="ECO:0000256" key="2">
    <source>
        <dbReference type="ARBA" id="ARBA00022475"/>
    </source>
</evidence>
<dbReference type="Pfam" id="PF12704">
    <property type="entry name" value="MacB_PCD"/>
    <property type="match status" value="1"/>
</dbReference>
<keyword evidence="5 7" id="KW-0472">Membrane</keyword>
<feature type="transmembrane region" description="Helical" evidence="7">
    <location>
        <begin position="362"/>
        <end position="393"/>
    </location>
</feature>
<dbReference type="Pfam" id="PF02687">
    <property type="entry name" value="FtsX"/>
    <property type="match status" value="1"/>
</dbReference>
<gene>
    <name evidence="10" type="ORF">CGC56_00615</name>
</gene>
<evidence type="ECO:0000256" key="4">
    <source>
        <dbReference type="ARBA" id="ARBA00022989"/>
    </source>
</evidence>
<comment type="subcellular location">
    <subcellularLocation>
        <location evidence="1">Cell membrane</location>
        <topology evidence="1">Multi-pass membrane protein</topology>
    </subcellularLocation>
</comment>
<dbReference type="PANTHER" id="PTHR30572">
    <property type="entry name" value="MEMBRANE COMPONENT OF TRANSPORTER-RELATED"/>
    <property type="match status" value="1"/>
</dbReference>
<evidence type="ECO:0000313" key="11">
    <source>
        <dbReference type="Proteomes" id="UP000243136"/>
    </source>
</evidence>
<feature type="transmembrane region" description="Helical" evidence="7">
    <location>
        <begin position="52"/>
        <end position="75"/>
    </location>
</feature>
<accession>A0A250G244</accession>
<feature type="domain" description="ABC3 transporter permease C-terminal" evidence="8">
    <location>
        <begin position="322"/>
        <end position="435"/>
    </location>
</feature>
<dbReference type="PANTHER" id="PTHR30572:SF4">
    <property type="entry name" value="ABC TRANSPORTER PERMEASE YTRF"/>
    <property type="match status" value="1"/>
</dbReference>
<protein>
    <submittedName>
        <fullName evidence="10">ABC transporter permease</fullName>
    </submittedName>
</protein>
<evidence type="ECO:0000256" key="7">
    <source>
        <dbReference type="SAM" id="Phobius"/>
    </source>
</evidence>
<evidence type="ECO:0000256" key="1">
    <source>
        <dbReference type="ARBA" id="ARBA00004651"/>
    </source>
</evidence>
<evidence type="ECO:0000259" key="9">
    <source>
        <dbReference type="Pfam" id="PF12704"/>
    </source>
</evidence>
<feature type="transmembrane region" description="Helical" evidence="7">
    <location>
        <begin position="405"/>
        <end position="425"/>
    </location>
</feature>
<name>A0A250G244_9FLAO</name>
<dbReference type="EMBL" id="CP022388">
    <property type="protein sequence ID" value="ATA90805.1"/>
    <property type="molecule type" value="Genomic_DNA"/>
</dbReference>
<keyword evidence="3 7" id="KW-0812">Transmembrane</keyword>
<dbReference type="GO" id="GO:0022857">
    <property type="term" value="F:transmembrane transporter activity"/>
    <property type="evidence" value="ECO:0007669"/>
    <property type="project" value="TreeGrafter"/>
</dbReference>
<proteinExistence type="inferred from homology"/>
<organism evidence="10 11">
    <name type="scientific">Capnocytophaga canimorsus</name>
    <dbReference type="NCBI Taxonomy" id="28188"/>
    <lineage>
        <taxon>Bacteria</taxon>
        <taxon>Pseudomonadati</taxon>
        <taxon>Bacteroidota</taxon>
        <taxon>Flavobacteriia</taxon>
        <taxon>Flavobacteriales</taxon>
        <taxon>Flavobacteriaceae</taxon>
        <taxon>Capnocytophaga</taxon>
    </lineage>
</organism>
<keyword evidence="4 7" id="KW-1133">Transmembrane helix</keyword>
<evidence type="ECO:0000256" key="3">
    <source>
        <dbReference type="ARBA" id="ARBA00022692"/>
    </source>
</evidence>
<comment type="similarity">
    <text evidence="6">Belongs to the ABC-4 integral membrane protein family.</text>
</comment>
<feature type="transmembrane region" description="Helical" evidence="7">
    <location>
        <begin position="318"/>
        <end position="341"/>
    </location>
</feature>
<evidence type="ECO:0000313" key="10">
    <source>
        <dbReference type="EMBL" id="ATA90805.1"/>
    </source>
</evidence>
<feature type="domain" description="MacB-like periplasmic core" evidence="9">
    <location>
        <begin position="51"/>
        <end position="279"/>
    </location>
</feature>
<evidence type="ECO:0000256" key="5">
    <source>
        <dbReference type="ARBA" id="ARBA00023136"/>
    </source>
</evidence>
<dbReference type="AlphaFoldDB" id="A0A250G244"/>
<sequence>MEQGRSFLDWEKCLPLKGVTLLLFMSVFRLTILRENVKIAFDSIKSQWLRTILTVLIIAIGITALVSILSVISALSNTLESDFSAMGANTFSVNRYGTTTRAEGSGKKQKINPLITYHEALNFKEGMRQNPFASTSISFFAASGVEAKYENQKTDPEVRVFGVDENYIFNSGLEIEKGRNFTDLDIINNANVCVIGADFTKKLLRDINPIGKVISLRGRKFTIIGLLKSQGSTFGNAQDYQVLIPLNTARAVFTEANPNFNIKVKVDDKQKMEGVIDDAQLLMRNIRRLPPSQENNFAIGRNDDLLGRIASITGGITIAGFIIGLITIFGSSIALLNIMLVSVTERTKEIGIRKALGAHRKAIILQFFTETMIIAQLGGFTGILIGTGLGFLISQLADFKFIIPWSAIFLAVIIAVVVALISGLYPAIKASKLDPVEALRYE</sequence>
<dbReference type="InterPro" id="IPR003838">
    <property type="entry name" value="ABC3_permease_C"/>
</dbReference>
<dbReference type="InterPro" id="IPR050250">
    <property type="entry name" value="Macrolide_Exporter_MacB"/>
</dbReference>